<evidence type="ECO:0000313" key="2">
    <source>
        <dbReference type="Proteomes" id="UP000183832"/>
    </source>
</evidence>
<sequence length="66" mass="7531">MYGSAPAVAEESFRLNICICIKYTVNGLTQVVDFTHCFNSYIMKLDIYQISNKAILFLKECSFPLN</sequence>
<dbReference type="EMBL" id="CVRI01000047">
    <property type="protein sequence ID" value="CRK98286.1"/>
    <property type="molecule type" value="Genomic_DNA"/>
</dbReference>
<dbReference type="AlphaFoldDB" id="A0A1J1IGW9"/>
<proteinExistence type="predicted"/>
<evidence type="ECO:0000313" key="1">
    <source>
        <dbReference type="EMBL" id="CRK98286.1"/>
    </source>
</evidence>
<accession>A0A1J1IGW9</accession>
<name>A0A1J1IGW9_9DIPT</name>
<reference evidence="1 2" key="1">
    <citation type="submission" date="2015-04" db="EMBL/GenBank/DDBJ databases">
        <authorList>
            <person name="Syromyatnikov M.Y."/>
            <person name="Popov V.N."/>
        </authorList>
    </citation>
    <scope>NUCLEOTIDE SEQUENCE [LARGE SCALE GENOMIC DNA]</scope>
</reference>
<dbReference type="Proteomes" id="UP000183832">
    <property type="component" value="Unassembled WGS sequence"/>
</dbReference>
<organism evidence="1 2">
    <name type="scientific">Clunio marinus</name>
    <dbReference type="NCBI Taxonomy" id="568069"/>
    <lineage>
        <taxon>Eukaryota</taxon>
        <taxon>Metazoa</taxon>
        <taxon>Ecdysozoa</taxon>
        <taxon>Arthropoda</taxon>
        <taxon>Hexapoda</taxon>
        <taxon>Insecta</taxon>
        <taxon>Pterygota</taxon>
        <taxon>Neoptera</taxon>
        <taxon>Endopterygota</taxon>
        <taxon>Diptera</taxon>
        <taxon>Nematocera</taxon>
        <taxon>Chironomoidea</taxon>
        <taxon>Chironomidae</taxon>
        <taxon>Clunio</taxon>
    </lineage>
</organism>
<gene>
    <name evidence="1" type="ORF">CLUMA_CG011648</name>
</gene>
<protein>
    <submittedName>
        <fullName evidence="1">CLUMA_CG011648, isoform A</fullName>
    </submittedName>
</protein>
<keyword evidence="2" id="KW-1185">Reference proteome</keyword>